<protein>
    <submittedName>
        <fullName evidence="2">Uncharacterized protein</fullName>
    </submittedName>
</protein>
<sequence length="66" mass="7044">MSNNTKLILLGLGVCVVLGVVLQSIVANNLSKTMSGSELLTPDQAAKKAQKEALKQQKERQQNAGH</sequence>
<accession>A0A8J7TM96</accession>
<dbReference type="EMBL" id="JAFLCK010000027">
    <property type="protein sequence ID" value="MBN8661915.1"/>
    <property type="molecule type" value="Genomic_DNA"/>
</dbReference>
<name>A0A8J7TM96_9BACT</name>
<feature type="region of interest" description="Disordered" evidence="1">
    <location>
        <begin position="43"/>
        <end position="66"/>
    </location>
</feature>
<gene>
    <name evidence="2" type="ORF">J0M35_16225</name>
</gene>
<organism evidence="2 3">
    <name type="scientific">Candidatus Obscuribacter phosphatis</name>
    <dbReference type="NCBI Taxonomy" id="1906157"/>
    <lineage>
        <taxon>Bacteria</taxon>
        <taxon>Bacillati</taxon>
        <taxon>Candidatus Melainabacteria</taxon>
        <taxon>Candidatus Obscuribacterales</taxon>
        <taxon>Candidatus Obscuribacteraceae</taxon>
        <taxon>Candidatus Obscuribacter</taxon>
    </lineage>
</organism>
<evidence type="ECO:0000313" key="3">
    <source>
        <dbReference type="Proteomes" id="UP000664277"/>
    </source>
</evidence>
<reference evidence="2" key="1">
    <citation type="submission" date="2021-02" db="EMBL/GenBank/DDBJ databases">
        <title>Genome-Resolved Metagenomics of a Microbial Community Performing Photosynthetic Biological Nutrient Removal.</title>
        <authorList>
            <person name="Mcdaniel E.A."/>
        </authorList>
    </citation>
    <scope>NUCLEOTIDE SEQUENCE</scope>
    <source>
        <strain evidence="2">UWPOB_OBS1</strain>
    </source>
</reference>
<evidence type="ECO:0000256" key="1">
    <source>
        <dbReference type="SAM" id="MobiDB-lite"/>
    </source>
</evidence>
<dbReference type="AlphaFoldDB" id="A0A8J7TM96"/>
<dbReference type="Proteomes" id="UP000664277">
    <property type="component" value="Unassembled WGS sequence"/>
</dbReference>
<comment type="caution">
    <text evidence="2">The sequence shown here is derived from an EMBL/GenBank/DDBJ whole genome shotgun (WGS) entry which is preliminary data.</text>
</comment>
<evidence type="ECO:0000313" key="2">
    <source>
        <dbReference type="EMBL" id="MBN8661915.1"/>
    </source>
</evidence>
<feature type="compositionally biased region" description="Basic and acidic residues" evidence="1">
    <location>
        <begin position="45"/>
        <end position="66"/>
    </location>
</feature>
<proteinExistence type="predicted"/>